<name>A0A8B6GDU7_MYTGA</name>
<organism evidence="1 2">
    <name type="scientific">Mytilus galloprovincialis</name>
    <name type="common">Mediterranean mussel</name>
    <dbReference type="NCBI Taxonomy" id="29158"/>
    <lineage>
        <taxon>Eukaryota</taxon>
        <taxon>Metazoa</taxon>
        <taxon>Spiralia</taxon>
        <taxon>Lophotrochozoa</taxon>
        <taxon>Mollusca</taxon>
        <taxon>Bivalvia</taxon>
        <taxon>Autobranchia</taxon>
        <taxon>Pteriomorphia</taxon>
        <taxon>Mytilida</taxon>
        <taxon>Mytiloidea</taxon>
        <taxon>Mytilidae</taxon>
        <taxon>Mytilinae</taxon>
        <taxon>Mytilus</taxon>
    </lineage>
</organism>
<sequence>MGYTYINQNCICNDLHAADAVTIKMQLNFRTVKAFHLTQAEQKLKPQTPASTTQAAFQKNCRISPSKRNEQLTELLETVYASTAVGHMLSGKAISRAVRGHFLTQTALTLLITSEIYDFPQYTPGTDTDDPSQSYLDDKENFPKADTTCVDNEKPSESNQILPSEIEQLITVFEGIIQSNISIESLNDNPTINIISERIRLFRKSLKNCRTASLWFQY</sequence>
<protein>
    <submittedName>
        <fullName evidence="1">Uncharacterized protein</fullName>
    </submittedName>
</protein>
<proteinExistence type="predicted"/>
<dbReference type="AlphaFoldDB" id="A0A8B6GDU7"/>
<dbReference type="Proteomes" id="UP000596742">
    <property type="component" value="Unassembled WGS sequence"/>
</dbReference>
<gene>
    <name evidence="1" type="ORF">MGAL_10B030364</name>
</gene>
<keyword evidence="2" id="KW-1185">Reference proteome</keyword>
<dbReference type="EMBL" id="UYJE01008280">
    <property type="protein sequence ID" value="VDI62613.1"/>
    <property type="molecule type" value="Genomic_DNA"/>
</dbReference>
<comment type="caution">
    <text evidence="1">The sequence shown here is derived from an EMBL/GenBank/DDBJ whole genome shotgun (WGS) entry which is preliminary data.</text>
</comment>
<dbReference type="OrthoDB" id="6753017at2759"/>
<evidence type="ECO:0000313" key="2">
    <source>
        <dbReference type="Proteomes" id="UP000596742"/>
    </source>
</evidence>
<accession>A0A8B6GDU7</accession>
<reference evidence="1" key="1">
    <citation type="submission" date="2018-11" db="EMBL/GenBank/DDBJ databases">
        <authorList>
            <person name="Alioto T."/>
            <person name="Alioto T."/>
        </authorList>
    </citation>
    <scope>NUCLEOTIDE SEQUENCE</scope>
</reference>
<evidence type="ECO:0000313" key="1">
    <source>
        <dbReference type="EMBL" id="VDI62613.1"/>
    </source>
</evidence>